<name>A0ABP8N5M2_9BACT</name>
<keyword evidence="3" id="KW-1185">Reference proteome</keyword>
<dbReference type="Proteomes" id="UP001500067">
    <property type="component" value="Unassembled WGS sequence"/>
</dbReference>
<evidence type="ECO:0000259" key="1">
    <source>
        <dbReference type="Pfam" id="PF17293"/>
    </source>
</evidence>
<organism evidence="2 3">
    <name type="scientific">Nemorincola caseinilytica</name>
    <dbReference type="NCBI Taxonomy" id="2054315"/>
    <lineage>
        <taxon>Bacteria</taxon>
        <taxon>Pseudomonadati</taxon>
        <taxon>Bacteroidota</taxon>
        <taxon>Chitinophagia</taxon>
        <taxon>Chitinophagales</taxon>
        <taxon>Chitinophagaceae</taxon>
        <taxon>Nemorincola</taxon>
    </lineage>
</organism>
<reference evidence="3" key="1">
    <citation type="journal article" date="2019" name="Int. J. Syst. Evol. Microbiol.">
        <title>The Global Catalogue of Microorganisms (GCM) 10K type strain sequencing project: providing services to taxonomists for standard genome sequencing and annotation.</title>
        <authorList>
            <consortium name="The Broad Institute Genomics Platform"/>
            <consortium name="The Broad Institute Genome Sequencing Center for Infectious Disease"/>
            <person name="Wu L."/>
            <person name="Ma J."/>
        </authorList>
    </citation>
    <scope>NUCLEOTIDE SEQUENCE [LARGE SCALE GENOMIC DNA]</scope>
    <source>
        <strain evidence="3">JCM 32105</strain>
    </source>
</reference>
<sequence length="70" mass="8741">MQAYTKRHAMSVHYKFVLDKRRKREDKIYPLKLRIYDNDDNKEKSLDIYLHEDDRDERRQTILPNDPNYK</sequence>
<accession>A0ABP8N5M2</accession>
<evidence type="ECO:0000313" key="3">
    <source>
        <dbReference type="Proteomes" id="UP001500067"/>
    </source>
</evidence>
<comment type="caution">
    <text evidence="2">The sequence shown here is derived from an EMBL/GenBank/DDBJ whole genome shotgun (WGS) entry which is preliminary data.</text>
</comment>
<proteinExistence type="predicted"/>
<feature type="domain" description="Arm DNA-binding" evidence="1">
    <location>
        <begin position="16"/>
        <end position="68"/>
    </location>
</feature>
<dbReference type="Pfam" id="PF17293">
    <property type="entry name" value="Arm-DNA-bind_5"/>
    <property type="match status" value="1"/>
</dbReference>
<gene>
    <name evidence="2" type="ORF">GCM10023093_06890</name>
</gene>
<evidence type="ECO:0000313" key="2">
    <source>
        <dbReference type="EMBL" id="GAA4461724.1"/>
    </source>
</evidence>
<dbReference type="EMBL" id="BAABFA010000005">
    <property type="protein sequence ID" value="GAA4461724.1"/>
    <property type="molecule type" value="Genomic_DNA"/>
</dbReference>
<protein>
    <recommendedName>
        <fullName evidence="1">Arm DNA-binding domain-containing protein</fullName>
    </recommendedName>
</protein>
<dbReference type="InterPro" id="IPR035386">
    <property type="entry name" value="Arm-DNA-bind_5"/>
</dbReference>